<comment type="caution">
    <text evidence="1">The sequence shown here is derived from an EMBL/GenBank/DDBJ whole genome shotgun (WGS) entry which is preliminary data.</text>
</comment>
<reference evidence="1" key="1">
    <citation type="journal article" date="2021" name="New Phytol.">
        <title>Evolutionary innovations through gain and loss of genes in the ectomycorrhizal Boletales.</title>
        <authorList>
            <person name="Wu G."/>
            <person name="Miyauchi S."/>
            <person name="Morin E."/>
            <person name="Kuo A."/>
            <person name="Drula E."/>
            <person name="Varga T."/>
            <person name="Kohler A."/>
            <person name="Feng B."/>
            <person name="Cao Y."/>
            <person name="Lipzen A."/>
            <person name="Daum C."/>
            <person name="Hundley H."/>
            <person name="Pangilinan J."/>
            <person name="Johnson J."/>
            <person name="Barry K."/>
            <person name="LaButti K."/>
            <person name="Ng V."/>
            <person name="Ahrendt S."/>
            <person name="Min B."/>
            <person name="Choi I.G."/>
            <person name="Park H."/>
            <person name="Plett J.M."/>
            <person name="Magnuson J."/>
            <person name="Spatafora J.W."/>
            <person name="Nagy L.G."/>
            <person name="Henrissat B."/>
            <person name="Grigoriev I.V."/>
            <person name="Yang Z.L."/>
            <person name="Xu J."/>
            <person name="Martin F.M."/>
        </authorList>
    </citation>
    <scope>NUCLEOTIDE SEQUENCE</scope>
    <source>
        <strain evidence="1">KUC20120723A-06</strain>
    </source>
</reference>
<protein>
    <submittedName>
        <fullName evidence="1">Uncharacterized protein</fullName>
    </submittedName>
</protein>
<evidence type="ECO:0000313" key="2">
    <source>
        <dbReference type="Proteomes" id="UP000790709"/>
    </source>
</evidence>
<feature type="non-terminal residue" evidence="1">
    <location>
        <position position="1"/>
    </location>
</feature>
<gene>
    <name evidence="1" type="ORF">BV22DRAFT_1050317</name>
</gene>
<organism evidence="1 2">
    <name type="scientific">Leucogyrophana mollusca</name>
    <dbReference type="NCBI Taxonomy" id="85980"/>
    <lineage>
        <taxon>Eukaryota</taxon>
        <taxon>Fungi</taxon>
        <taxon>Dikarya</taxon>
        <taxon>Basidiomycota</taxon>
        <taxon>Agaricomycotina</taxon>
        <taxon>Agaricomycetes</taxon>
        <taxon>Agaricomycetidae</taxon>
        <taxon>Boletales</taxon>
        <taxon>Boletales incertae sedis</taxon>
        <taxon>Leucogyrophana</taxon>
    </lineage>
</organism>
<keyword evidence="2" id="KW-1185">Reference proteome</keyword>
<dbReference type="Proteomes" id="UP000790709">
    <property type="component" value="Unassembled WGS sequence"/>
</dbReference>
<dbReference type="EMBL" id="MU266578">
    <property type="protein sequence ID" value="KAH7920457.1"/>
    <property type="molecule type" value="Genomic_DNA"/>
</dbReference>
<proteinExistence type="predicted"/>
<evidence type="ECO:0000313" key="1">
    <source>
        <dbReference type="EMBL" id="KAH7920457.1"/>
    </source>
</evidence>
<sequence>APNTLQNLCLDFATLGDRKLVERPAVHTIAPDEFQSIKAAIKPAYATRLRRFVARSHQVPHSTRFPHACFLKHLAIAPRARERCTERGCCLEERGCSWRARSLALGLVWDGAGRCGRAQGGAERVQGGAGQCGQVQEGAVATPRRLLTLGAGAVAASIRPRSRLKKVPRISAHAQINLRPFRGRSALGLGRTPQPPSPARGRREHRVLDAAGPSRTPTPWEKAHSCDPGGVGLCRDALEMLVQSLLDLVVDSAIEAVDVYHDKFLELEHTPHAPDGGRHAPASRALTPSNRGPTHAGPPRL</sequence>
<accession>A0ACB8B4X5</accession>
<name>A0ACB8B4X5_9AGAM</name>